<protein>
    <submittedName>
        <fullName evidence="7">Amino acid transporter</fullName>
    </submittedName>
</protein>
<evidence type="ECO:0000256" key="6">
    <source>
        <dbReference type="SAM" id="Phobius"/>
    </source>
</evidence>
<accession>A0A510V6B6</accession>
<feature type="transmembrane region" description="Helical" evidence="6">
    <location>
        <begin position="138"/>
        <end position="157"/>
    </location>
</feature>
<dbReference type="GO" id="GO:0022857">
    <property type="term" value="F:transmembrane transporter activity"/>
    <property type="evidence" value="ECO:0007669"/>
    <property type="project" value="InterPro"/>
</dbReference>
<feature type="transmembrane region" description="Helical" evidence="6">
    <location>
        <begin position="251"/>
        <end position="275"/>
    </location>
</feature>
<evidence type="ECO:0000256" key="2">
    <source>
        <dbReference type="ARBA" id="ARBA00022475"/>
    </source>
</evidence>
<evidence type="ECO:0000313" key="7">
    <source>
        <dbReference type="EMBL" id="GEK22403.1"/>
    </source>
</evidence>
<feature type="transmembrane region" description="Helical" evidence="6">
    <location>
        <begin position="295"/>
        <end position="316"/>
    </location>
</feature>
<evidence type="ECO:0000256" key="1">
    <source>
        <dbReference type="ARBA" id="ARBA00004651"/>
    </source>
</evidence>
<feature type="transmembrane region" description="Helical" evidence="6">
    <location>
        <begin position="57"/>
        <end position="76"/>
    </location>
</feature>
<feature type="transmembrane region" description="Helical" evidence="6">
    <location>
        <begin position="384"/>
        <end position="406"/>
    </location>
</feature>
<comment type="caution">
    <text evidence="7">The sequence shown here is derived from an EMBL/GenBank/DDBJ whole genome shotgun (WGS) entry which is preliminary data.</text>
</comment>
<sequence length="509" mass="53551">MSSAVTDESPAPTKGLSSGSLGLWGNTVIGLASTAPAYSLAATLGYVVLAVGEKSPAMFLIAFVPMLLTAIAYRELNSVMPDCGTTFTWGSKALGPWVGWMGGWGVAVSGIIVLANVAEVAAVYFLRAFGLDQVAESRIAVLLLGVGFIAAMTWVSYRGIIVSERLQNVLVVFQFIVLGGLSILALWKVYAGTAGPQAVLPEWSWFSPVGLTSSAIAAAVILCLFIYWGWDACLAVNEETKDLARTPGRAAVLATVILLVTYCLVAVAVQAYAGFGTTGIGLNNEANIDDVVTVLGGPMLGPVMAFVLLLVIAVSATASTQTTILPTARGTLAMAVYKAVPGQFARVHPVFKTPSFSTIVMGVTAGVFYIVLKLLSEDALFDSIASLGLAVAFYYAVTAFACVAYFWRSIFRSTRNFFLRGLFPVLGGAGMVWAFGISARDMLDPEYGYTSFGGVGGVFVIGVGMLALGVPLMVACAARLSLRPFFRGESLNRETPVLVPDFEPPRGGL</sequence>
<dbReference type="OrthoDB" id="138827at2"/>
<keyword evidence="4 6" id="KW-1133">Transmembrane helix</keyword>
<dbReference type="InterPro" id="IPR050367">
    <property type="entry name" value="APC_superfamily"/>
</dbReference>
<dbReference type="Proteomes" id="UP000321118">
    <property type="component" value="Unassembled WGS sequence"/>
</dbReference>
<feature type="transmembrane region" description="Helical" evidence="6">
    <location>
        <begin position="21"/>
        <end position="51"/>
    </location>
</feature>
<evidence type="ECO:0000256" key="5">
    <source>
        <dbReference type="ARBA" id="ARBA00023136"/>
    </source>
</evidence>
<evidence type="ECO:0000256" key="4">
    <source>
        <dbReference type="ARBA" id="ARBA00022989"/>
    </source>
</evidence>
<gene>
    <name evidence="7" type="ORF">CXY01_29230</name>
</gene>
<feature type="transmembrane region" description="Helical" evidence="6">
    <location>
        <begin position="169"/>
        <end position="190"/>
    </location>
</feature>
<feature type="transmembrane region" description="Helical" evidence="6">
    <location>
        <begin position="457"/>
        <end position="478"/>
    </location>
</feature>
<keyword evidence="5 6" id="KW-0472">Membrane</keyword>
<dbReference type="InterPro" id="IPR002293">
    <property type="entry name" value="AA/rel_permease1"/>
</dbReference>
<dbReference type="AlphaFoldDB" id="A0A510V6B6"/>
<name>A0A510V6B6_9CELL</name>
<keyword evidence="2" id="KW-1003">Cell membrane</keyword>
<feature type="transmembrane region" description="Helical" evidence="6">
    <location>
        <begin position="210"/>
        <end position="230"/>
    </location>
</feature>
<organism evidence="7 8">
    <name type="scientific">Cellulomonas xylanilytica</name>
    <dbReference type="NCBI Taxonomy" id="233583"/>
    <lineage>
        <taxon>Bacteria</taxon>
        <taxon>Bacillati</taxon>
        <taxon>Actinomycetota</taxon>
        <taxon>Actinomycetes</taxon>
        <taxon>Micrococcales</taxon>
        <taxon>Cellulomonadaceae</taxon>
        <taxon>Cellulomonas</taxon>
    </lineage>
</organism>
<comment type="subcellular location">
    <subcellularLocation>
        <location evidence="1">Cell membrane</location>
        <topology evidence="1">Multi-pass membrane protein</topology>
    </subcellularLocation>
</comment>
<dbReference type="GO" id="GO:0005886">
    <property type="term" value="C:plasma membrane"/>
    <property type="evidence" value="ECO:0007669"/>
    <property type="project" value="UniProtKB-SubCell"/>
</dbReference>
<keyword evidence="3 6" id="KW-0812">Transmembrane</keyword>
<keyword evidence="8" id="KW-1185">Reference proteome</keyword>
<dbReference type="PIRSF" id="PIRSF006060">
    <property type="entry name" value="AA_transporter"/>
    <property type="match status" value="1"/>
</dbReference>
<evidence type="ECO:0000313" key="8">
    <source>
        <dbReference type="Proteomes" id="UP000321118"/>
    </source>
</evidence>
<dbReference type="Gene3D" id="1.20.1740.10">
    <property type="entry name" value="Amino acid/polyamine transporter I"/>
    <property type="match status" value="1"/>
</dbReference>
<proteinExistence type="predicted"/>
<feature type="transmembrane region" description="Helical" evidence="6">
    <location>
        <begin position="418"/>
        <end position="437"/>
    </location>
</feature>
<feature type="transmembrane region" description="Helical" evidence="6">
    <location>
        <begin position="355"/>
        <end position="372"/>
    </location>
</feature>
<dbReference type="EMBL" id="BJUB01000009">
    <property type="protein sequence ID" value="GEK22403.1"/>
    <property type="molecule type" value="Genomic_DNA"/>
</dbReference>
<dbReference type="RefSeq" id="WP_146928285.1">
    <property type="nucleotide sequence ID" value="NZ_BJUB01000009.1"/>
</dbReference>
<dbReference type="PANTHER" id="PTHR42770:SF7">
    <property type="entry name" value="MEMBRANE PROTEIN"/>
    <property type="match status" value="1"/>
</dbReference>
<dbReference type="PANTHER" id="PTHR42770">
    <property type="entry name" value="AMINO ACID TRANSPORTER-RELATED"/>
    <property type="match status" value="1"/>
</dbReference>
<evidence type="ECO:0000256" key="3">
    <source>
        <dbReference type="ARBA" id="ARBA00022692"/>
    </source>
</evidence>
<dbReference type="Pfam" id="PF13520">
    <property type="entry name" value="AA_permease_2"/>
    <property type="match status" value="1"/>
</dbReference>
<reference evidence="7 8" key="1">
    <citation type="submission" date="2019-07" db="EMBL/GenBank/DDBJ databases">
        <title>Whole genome shotgun sequence of Cellulomonas xylanilytica NBRC 101102.</title>
        <authorList>
            <person name="Hosoyama A."/>
            <person name="Uohara A."/>
            <person name="Ohji S."/>
            <person name="Ichikawa N."/>
        </authorList>
    </citation>
    <scope>NUCLEOTIDE SEQUENCE [LARGE SCALE GENOMIC DNA]</scope>
    <source>
        <strain evidence="7 8">NBRC 101102</strain>
    </source>
</reference>
<feature type="transmembrane region" description="Helical" evidence="6">
    <location>
        <begin position="97"/>
        <end position="126"/>
    </location>
</feature>